<evidence type="ECO:0000256" key="2">
    <source>
        <dbReference type="ARBA" id="ARBA00022679"/>
    </source>
</evidence>
<dbReference type="GO" id="GO:0016757">
    <property type="term" value="F:glycosyltransferase activity"/>
    <property type="evidence" value="ECO:0007669"/>
    <property type="project" value="UniProtKB-KW"/>
</dbReference>
<keyword evidence="1 4" id="KW-0328">Glycosyltransferase</keyword>
<dbReference type="AlphaFoldDB" id="A0A564UVP3"/>
<accession>A0A564UVP3</accession>
<sequence length="331" mass="39107">MQMNNNKRQDTVLSIIVPVYNVEKYLKTCINSLLEQKLDAYEIILVDDGSTDSSGGICDEYAKKHEKIQVIHKKNGGLSSARNTGIENAVGKYIGFVDSDDYIMPEMYKNLIEVAEKCNAQMVMSRYFCFENQSDLEKISINLKEVKNKIRVYNTEDVLKEFFTRNIPESVWSNLYSSELWSKLRFVEGEINEDTNVIYKLLVGSKKTVVMDAQFYGYRKRYGSITNSGYSEKFKVVTEHMSCLENDVKRKHPDVMPYLYHFVGTHYFCLLNSILDSENFELYKSEYELYRKEFKRLVYYFIRWEKFQWKEYVIALLLILPFGEKIRRIFK</sequence>
<dbReference type="SUPFAM" id="SSF53448">
    <property type="entry name" value="Nucleotide-diphospho-sugar transferases"/>
    <property type="match status" value="1"/>
</dbReference>
<dbReference type="CDD" id="cd00761">
    <property type="entry name" value="Glyco_tranf_GTA_type"/>
    <property type="match status" value="1"/>
</dbReference>
<dbReference type="InterPro" id="IPR029044">
    <property type="entry name" value="Nucleotide-diphossugar_trans"/>
</dbReference>
<dbReference type="RefSeq" id="WP_144101811.1">
    <property type="nucleotide sequence ID" value="NZ_CABHNM010000079.1"/>
</dbReference>
<dbReference type="EC" id="2.4.-.-" evidence="4"/>
<dbReference type="Proteomes" id="UP000398619">
    <property type="component" value="Unassembled WGS sequence"/>
</dbReference>
<gene>
    <name evidence="4" type="primary">epsJ_4</name>
    <name evidence="4" type="ORF">DLSSTS7063_03252</name>
</gene>
<dbReference type="PANTHER" id="PTHR22916">
    <property type="entry name" value="GLYCOSYLTRANSFERASE"/>
    <property type="match status" value="1"/>
</dbReference>
<name>A0A564UVP3_9FIRM</name>
<evidence type="ECO:0000256" key="1">
    <source>
        <dbReference type="ARBA" id="ARBA00022676"/>
    </source>
</evidence>
<reference evidence="4 5" key="1">
    <citation type="submission" date="2019-07" db="EMBL/GenBank/DDBJ databases">
        <authorList>
            <person name="Hibberd C M."/>
            <person name="Gehrig L. J."/>
            <person name="Chang H.-W."/>
            <person name="Venkatesh S."/>
        </authorList>
    </citation>
    <scope>NUCLEOTIDE SEQUENCE [LARGE SCALE GENOMIC DNA]</scope>
    <source>
        <strain evidence="4">Dorea_longicatena_SSTS_Bg7063</strain>
    </source>
</reference>
<dbReference type="EMBL" id="CABHNM010000079">
    <property type="protein sequence ID" value="VUX23646.1"/>
    <property type="molecule type" value="Genomic_DNA"/>
</dbReference>
<protein>
    <submittedName>
        <fullName evidence="4">Putative glycosyltransferase EpsJ</fullName>
        <ecNumber evidence="4">2.4.-.-</ecNumber>
    </submittedName>
</protein>
<dbReference type="Pfam" id="PF00535">
    <property type="entry name" value="Glycos_transf_2"/>
    <property type="match status" value="1"/>
</dbReference>
<dbReference type="InterPro" id="IPR001173">
    <property type="entry name" value="Glyco_trans_2-like"/>
</dbReference>
<organism evidence="4 5">
    <name type="scientific">Dorea longicatena</name>
    <dbReference type="NCBI Taxonomy" id="88431"/>
    <lineage>
        <taxon>Bacteria</taxon>
        <taxon>Bacillati</taxon>
        <taxon>Bacillota</taxon>
        <taxon>Clostridia</taxon>
        <taxon>Lachnospirales</taxon>
        <taxon>Lachnospiraceae</taxon>
        <taxon>Dorea</taxon>
    </lineage>
</organism>
<evidence type="ECO:0000313" key="4">
    <source>
        <dbReference type="EMBL" id="VUX23646.1"/>
    </source>
</evidence>
<dbReference type="PANTHER" id="PTHR22916:SF51">
    <property type="entry name" value="GLYCOSYLTRANSFERASE EPSH-RELATED"/>
    <property type="match status" value="1"/>
</dbReference>
<proteinExistence type="predicted"/>
<keyword evidence="2 4" id="KW-0808">Transferase</keyword>
<feature type="domain" description="Glycosyltransferase 2-like" evidence="3">
    <location>
        <begin position="14"/>
        <end position="141"/>
    </location>
</feature>
<evidence type="ECO:0000259" key="3">
    <source>
        <dbReference type="Pfam" id="PF00535"/>
    </source>
</evidence>
<evidence type="ECO:0000313" key="5">
    <source>
        <dbReference type="Proteomes" id="UP000398619"/>
    </source>
</evidence>
<dbReference type="Gene3D" id="3.90.550.10">
    <property type="entry name" value="Spore Coat Polysaccharide Biosynthesis Protein SpsA, Chain A"/>
    <property type="match status" value="1"/>
</dbReference>